<dbReference type="Proteomes" id="UP000247233">
    <property type="component" value="Unassembled WGS sequence"/>
</dbReference>
<dbReference type="Pfam" id="PF12138">
    <property type="entry name" value="Spherulin4"/>
    <property type="match status" value="1"/>
</dbReference>
<dbReference type="RefSeq" id="XP_025404440.1">
    <property type="nucleotide sequence ID" value="XM_025542135.1"/>
</dbReference>
<feature type="transmembrane region" description="Helical" evidence="1">
    <location>
        <begin position="21"/>
        <end position="44"/>
    </location>
</feature>
<dbReference type="PANTHER" id="PTHR35040">
    <property type="match status" value="1"/>
</dbReference>
<dbReference type="InterPro" id="IPR021986">
    <property type="entry name" value="Spherulin4"/>
</dbReference>
<dbReference type="STRING" id="1448321.A0A317X3H5"/>
<evidence type="ECO:0000313" key="2">
    <source>
        <dbReference type="EMBL" id="PWY92701.1"/>
    </source>
</evidence>
<dbReference type="EMBL" id="MSFL01000001">
    <property type="protein sequence ID" value="PWY92701.1"/>
    <property type="molecule type" value="Genomic_DNA"/>
</dbReference>
<organism evidence="2 3">
    <name type="scientific">Aspergillus heteromorphus CBS 117.55</name>
    <dbReference type="NCBI Taxonomy" id="1448321"/>
    <lineage>
        <taxon>Eukaryota</taxon>
        <taxon>Fungi</taxon>
        <taxon>Dikarya</taxon>
        <taxon>Ascomycota</taxon>
        <taxon>Pezizomycotina</taxon>
        <taxon>Eurotiomycetes</taxon>
        <taxon>Eurotiomycetidae</taxon>
        <taxon>Eurotiales</taxon>
        <taxon>Aspergillaceae</taxon>
        <taxon>Aspergillus</taxon>
        <taxon>Aspergillus subgen. Circumdati</taxon>
    </lineage>
</organism>
<gene>
    <name evidence="2" type="ORF">BO70DRAFT_357840</name>
</gene>
<name>A0A317X3H5_9EURO</name>
<evidence type="ECO:0000256" key="1">
    <source>
        <dbReference type="SAM" id="Phobius"/>
    </source>
</evidence>
<reference evidence="2 3" key="1">
    <citation type="submission" date="2016-12" db="EMBL/GenBank/DDBJ databases">
        <title>The genomes of Aspergillus section Nigri reveals drivers in fungal speciation.</title>
        <authorList>
            <consortium name="DOE Joint Genome Institute"/>
            <person name="Vesth T.C."/>
            <person name="Nybo J."/>
            <person name="Theobald S."/>
            <person name="Brandl J."/>
            <person name="Frisvad J.C."/>
            <person name="Nielsen K.F."/>
            <person name="Lyhne E.K."/>
            <person name="Kogle M.E."/>
            <person name="Kuo A."/>
            <person name="Riley R."/>
            <person name="Clum A."/>
            <person name="Nolan M."/>
            <person name="Lipzen A."/>
            <person name="Salamov A."/>
            <person name="Henrissat B."/>
            <person name="Wiebenga A."/>
            <person name="De Vries R.P."/>
            <person name="Grigoriev I.V."/>
            <person name="Mortensen U.H."/>
            <person name="Andersen M.R."/>
            <person name="Baker S.E."/>
        </authorList>
    </citation>
    <scope>NUCLEOTIDE SEQUENCE [LARGE SCALE GENOMIC DNA]</scope>
    <source>
        <strain evidence="2 3">CBS 117.55</strain>
    </source>
</reference>
<dbReference type="VEuPathDB" id="FungiDB:BO70DRAFT_357840"/>
<keyword evidence="1" id="KW-0472">Membrane</keyword>
<evidence type="ECO:0000313" key="3">
    <source>
        <dbReference type="Proteomes" id="UP000247233"/>
    </source>
</evidence>
<keyword evidence="1" id="KW-0812">Transmembrane</keyword>
<protein>
    <submittedName>
        <fullName evidence="2">Cell surface spherulin 4-like protein</fullName>
    </submittedName>
</protein>
<dbReference type="AlphaFoldDB" id="A0A317X3H5"/>
<sequence length="301" mass="33331">MGQGKHVREDRRCLRSRRSRLVAVALVLVALLAIVIPPAVVLTLHNNSTMGPKASVFVPLYVYPAPGAWEPLEKVVSAHRNVNFTVVINPGSGPGPNALPDANYTREIPKLASYGNVRLLGYVATTYAQRNISLVRRDIETYAAWPTNGSNPDLAVRGIFFDETPQQYDDSTLAYLQELTALVKTTSGLGPDHFVVHNPGVIPDSRYLPTADSTVVFEATYDTFLERQGARLFENIPNSTRSQLCAVLHSVPDSVDGHQFRDLVKQMRKVADEIFITHLSTDYYASFGGQWQEFVDLMAKS</sequence>
<comment type="caution">
    <text evidence="2">The sequence shown here is derived from an EMBL/GenBank/DDBJ whole genome shotgun (WGS) entry which is preliminary data.</text>
</comment>
<dbReference type="PANTHER" id="PTHR35040:SF7">
    <property type="entry name" value="FIBRONECTIN TYPE-III DOMAIN-CONTAINING PROTEIN-RELATED"/>
    <property type="match status" value="1"/>
</dbReference>
<accession>A0A317X3H5</accession>
<dbReference type="GeneID" id="37064372"/>
<dbReference type="OrthoDB" id="5342184at2759"/>
<proteinExistence type="predicted"/>
<keyword evidence="3" id="KW-1185">Reference proteome</keyword>
<keyword evidence="1" id="KW-1133">Transmembrane helix</keyword>